<dbReference type="GO" id="GO:0005829">
    <property type="term" value="C:cytosol"/>
    <property type="evidence" value="ECO:0007669"/>
    <property type="project" value="TreeGrafter"/>
</dbReference>
<dbReference type="PROSITE" id="PS51855">
    <property type="entry name" value="MGS"/>
    <property type="match status" value="1"/>
</dbReference>
<evidence type="ECO:0000256" key="10">
    <source>
        <dbReference type="HAMAP-Rule" id="MF_00139"/>
    </source>
</evidence>
<evidence type="ECO:0000256" key="7">
    <source>
        <dbReference type="ARBA" id="ARBA00023268"/>
    </source>
</evidence>
<dbReference type="SMART" id="SM00851">
    <property type="entry name" value="MGS"/>
    <property type="match status" value="1"/>
</dbReference>
<evidence type="ECO:0000256" key="1">
    <source>
        <dbReference type="ARBA" id="ARBA00004844"/>
    </source>
</evidence>
<dbReference type="KEGG" id="tfr:BR63_09435"/>
<comment type="catalytic activity">
    <reaction evidence="9 10">
        <text>IMP + H2O = 5-formamido-1-(5-phospho-D-ribosyl)imidazole-4-carboxamide</text>
        <dbReference type="Rhea" id="RHEA:18445"/>
        <dbReference type="ChEBI" id="CHEBI:15377"/>
        <dbReference type="ChEBI" id="CHEBI:58053"/>
        <dbReference type="ChEBI" id="CHEBI:58467"/>
        <dbReference type="EC" id="3.5.4.10"/>
    </reaction>
</comment>
<dbReference type="GO" id="GO:0004643">
    <property type="term" value="F:phosphoribosylaminoimidazolecarboxamide formyltransferase activity"/>
    <property type="evidence" value="ECO:0007669"/>
    <property type="project" value="UniProtKB-UniRule"/>
</dbReference>
<dbReference type="Gene3D" id="3.40.50.1380">
    <property type="entry name" value="Methylglyoxal synthase-like domain"/>
    <property type="match status" value="1"/>
</dbReference>
<evidence type="ECO:0000256" key="2">
    <source>
        <dbReference type="ARBA" id="ARBA00004954"/>
    </source>
</evidence>
<dbReference type="PIRSF" id="PIRSF000414">
    <property type="entry name" value="AICARFT_IMPCHas"/>
    <property type="match status" value="1"/>
</dbReference>
<comment type="catalytic activity">
    <reaction evidence="8 10">
        <text>(6R)-10-formyltetrahydrofolate + 5-amino-1-(5-phospho-beta-D-ribosyl)imidazole-4-carboxamide = 5-formamido-1-(5-phospho-D-ribosyl)imidazole-4-carboxamide + (6S)-5,6,7,8-tetrahydrofolate</text>
        <dbReference type="Rhea" id="RHEA:22192"/>
        <dbReference type="ChEBI" id="CHEBI:57453"/>
        <dbReference type="ChEBI" id="CHEBI:58467"/>
        <dbReference type="ChEBI" id="CHEBI:58475"/>
        <dbReference type="ChEBI" id="CHEBI:195366"/>
        <dbReference type="EC" id="2.1.2.3"/>
    </reaction>
</comment>
<dbReference type="EC" id="2.1.2.3" evidence="10"/>
<dbReference type="UniPathway" id="UPA00074">
    <property type="reaction ID" value="UER00133"/>
</dbReference>
<dbReference type="SMART" id="SM00798">
    <property type="entry name" value="AICARFT_IMPCHas"/>
    <property type="match status" value="1"/>
</dbReference>
<proteinExistence type="inferred from homology"/>
<dbReference type="NCBIfam" id="NF002049">
    <property type="entry name" value="PRK00881.1"/>
    <property type="match status" value="1"/>
</dbReference>
<keyword evidence="4 10" id="KW-0808">Transferase</keyword>
<dbReference type="RefSeq" id="WP_034422079.1">
    <property type="nucleotide sequence ID" value="NZ_CP045798.1"/>
</dbReference>
<name>A0A7G6E359_THEFR</name>
<dbReference type="InterPro" id="IPR036914">
    <property type="entry name" value="MGS-like_dom_sf"/>
</dbReference>
<dbReference type="InterPro" id="IPR016193">
    <property type="entry name" value="Cytidine_deaminase-like"/>
</dbReference>
<dbReference type="Pfam" id="PF02142">
    <property type="entry name" value="MGS"/>
    <property type="match status" value="1"/>
</dbReference>
<dbReference type="SUPFAM" id="SSF52335">
    <property type="entry name" value="Methylglyoxal synthase-like"/>
    <property type="match status" value="1"/>
</dbReference>
<evidence type="ECO:0000256" key="4">
    <source>
        <dbReference type="ARBA" id="ARBA00022679"/>
    </source>
</evidence>
<dbReference type="GO" id="GO:0003937">
    <property type="term" value="F:IMP cyclohydrolase activity"/>
    <property type="evidence" value="ECO:0007669"/>
    <property type="project" value="UniProtKB-UniRule"/>
</dbReference>
<evidence type="ECO:0000313" key="12">
    <source>
        <dbReference type="EMBL" id="QNB46513.1"/>
    </source>
</evidence>
<protein>
    <recommendedName>
        <fullName evidence="10">Bifunctional purine biosynthesis protein PurH</fullName>
    </recommendedName>
    <domain>
        <recommendedName>
            <fullName evidence="10">Phosphoribosylaminoimidazolecarboxamide formyltransferase</fullName>
            <ecNumber evidence="10">2.1.2.3</ecNumber>
        </recommendedName>
        <alternativeName>
            <fullName evidence="10">AICAR transformylase</fullName>
        </alternativeName>
    </domain>
    <domain>
        <recommendedName>
            <fullName evidence="10">IMP cyclohydrolase</fullName>
            <ecNumber evidence="10">3.5.4.10</ecNumber>
        </recommendedName>
        <alternativeName>
            <fullName evidence="10">ATIC</fullName>
        </alternativeName>
        <alternativeName>
            <fullName evidence="10">IMP synthase</fullName>
        </alternativeName>
        <alternativeName>
            <fullName evidence="10">Inosinicase</fullName>
        </alternativeName>
    </domain>
</protein>
<evidence type="ECO:0000256" key="9">
    <source>
        <dbReference type="ARBA" id="ARBA00050687"/>
    </source>
</evidence>
<dbReference type="FunFam" id="3.40.50.1380:FF:000001">
    <property type="entry name" value="Bifunctional purine biosynthesis protein PurH"/>
    <property type="match status" value="1"/>
</dbReference>
<evidence type="ECO:0000256" key="5">
    <source>
        <dbReference type="ARBA" id="ARBA00022755"/>
    </source>
</evidence>
<dbReference type="Proteomes" id="UP000515847">
    <property type="component" value="Chromosome"/>
</dbReference>
<dbReference type="EMBL" id="CP045798">
    <property type="protein sequence ID" value="QNB46513.1"/>
    <property type="molecule type" value="Genomic_DNA"/>
</dbReference>
<reference evidence="12 13" key="1">
    <citation type="journal article" date="2019" name="Front. Microbiol.">
        <title>Thermoanaerosceptrum fracticalcis gen. nov. sp. nov., a Novel Fumarate-Fermenting Microorganism From a Deep Fractured Carbonate Aquifer of the US Great Basin.</title>
        <authorList>
            <person name="Hamilton-Brehm S.D."/>
            <person name="Stewart L.E."/>
            <person name="Zavarin M."/>
            <person name="Caldwell M."/>
            <person name="Lawson P.A."/>
            <person name="Onstott T.C."/>
            <person name="Grzymski J."/>
            <person name="Neveux I."/>
            <person name="Lollar B.S."/>
            <person name="Russell C.E."/>
            <person name="Moser D.P."/>
        </authorList>
    </citation>
    <scope>NUCLEOTIDE SEQUENCE [LARGE SCALE GENOMIC DNA]</scope>
    <source>
        <strain evidence="12 13">DRI-13</strain>
    </source>
</reference>
<dbReference type="OrthoDB" id="9802065at2"/>
<dbReference type="PANTHER" id="PTHR11692">
    <property type="entry name" value="BIFUNCTIONAL PURINE BIOSYNTHESIS PROTEIN PURH"/>
    <property type="match status" value="1"/>
</dbReference>
<comment type="pathway">
    <text evidence="2 10">Purine metabolism; IMP biosynthesis via de novo pathway; 5-formamido-1-(5-phospho-D-ribosyl)imidazole-4-carboxamide from 5-amino-1-(5-phospho-D-ribosyl)imidazole-4-carboxamide (10-formyl THF route): step 1/1.</text>
</comment>
<keyword evidence="13" id="KW-1185">Reference proteome</keyword>
<dbReference type="FunFam" id="3.40.140.20:FF:000002">
    <property type="entry name" value="Bifunctional purine biosynthesis protein PurH"/>
    <property type="match status" value="1"/>
</dbReference>
<feature type="domain" description="MGS-like" evidence="11">
    <location>
        <begin position="1"/>
        <end position="144"/>
    </location>
</feature>
<comment type="domain">
    <text evidence="10">The IMP cyclohydrolase activity resides in the N-terminal region.</text>
</comment>
<dbReference type="Gene3D" id="3.40.140.20">
    <property type="match status" value="2"/>
</dbReference>
<keyword evidence="5 10" id="KW-0658">Purine biosynthesis</keyword>
<gene>
    <name evidence="10 12" type="primary">purH</name>
    <name evidence="12" type="ORF">BR63_09435</name>
</gene>
<dbReference type="InterPro" id="IPR002695">
    <property type="entry name" value="PurH-like"/>
</dbReference>
<dbReference type="InterPro" id="IPR011607">
    <property type="entry name" value="MGS-like_dom"/>
</dbReference>
<dbReference type="NCBIfam" id="TIGR00355">
    <property type="entry name" value="purH"/>
    <property type="match status" value="1"/>
</dbReference>
<dbReference type="GO" id="GO:0006189">
    <property type="term" value="P:'de novo' IMP biosynthetic process"/>
    <property type="evidence" value="ECO:0007669"/>
    <property type="project" value="UniProtKB-UniRule"/>
</dbReference>
<dbReference type="Pfam" id="PF01808">
    <property type="entry name" value="AICARFT_IMPCHas"/>
    <property type="match status" value="1"/>
</dbReference>
<keyword evidence="7 10" id="KW-0511">Multifunctional enzyme</keyword>
<sequence>MARRALISVSDKRGLIDFAKGLADLGYTLISTGGTARALKEAGIDVTYVSNVTGFPEILEGRVKTLHPFIHGGILAKGTGEHLKQLAELGIAPIDLVVVNLYPFRETIARPGVTLEEAIENIDIGGPTMVRAAAKNYERVAIVVNPDRYQEILAQLREKGEVTRETRQALALEAFSHTASYDMAISRYLSKIVNPDAFPVHWFEEGIKVQELRYGENPHQKAAFYRLPGNMEGTLAGAKQLQGKELSYNNLVDLQAAWSVVRDFKEPAATIIKHTNPCGTALGSDLYEAYTRAFAADPVSAFGGIIGLNRQVDGKTAGEIAKTFMEAVIAPSYTQEALAFLADKKNLRLLAIGDNQPEEHGYWLEPVSGGFLIQELDTVQVLEKELKVVTEKAPDAEMLAELLFAWQVVKHVKSNAILLSKDKQTIGVGAGQMNRVGAARIALEQAGEKAKGAVLASDAFFPFADTVELAAQYGIKAIIQPGGSIRDEDSIKAANDRGMVMVFTGIRHFKH</sequence>
<dbReference type="EC" id="3.5.4.10" evidence="10"/>
<keyword evidence="6 10" id="KW-0378">Hydrolase</keyword>
<organism evidence="12 13">
    <name type="scientific">Thermanaerosceptrum fracticalcis</name>
    <dbReference type="NCBI Taxonomy" id="1712410"/>
    <lineage>
        <taxon>Bacteria</taxon>
        <taxon>Bacillati</taxon>
        <taxon>Bacillota</taxon>
        <taxon>Clostridia</taxon>
        <taxon>Eubacteriales</taxon>
        <taxon>Peptococcaceae</taxon>
        <taxon>Thermanaerosceptrum</taxon>
    </lineage>
</organism>
<evidence type="ECO:0000256" key="3">
    <source>
        <dbReference type="ARBA" id="ARBA00007667"/>
    </source>
</evidence>
<dbReference type="PANTHER" id="PTHR11692:SF0">
    <property type="entry name" value="BIFUNCTIONAL PURINE BIOSYNTHESIS PROTEIN ATIC"/>
    <property type="match status" value="1"/>
</dbReference>
<evidence type="ECO:0000313" key="13">
    <source>
        <dbReference type="Proteomes" id="UP000515847"/>
    </source>
</evidence>
<evidence type="ECO:0000256" key="8">
    <source>
        <dbReference type="ARBA" id="ARBA00050488"/>
    </source>
</evidence>
<accession>A0A7G6E359</accession>
<dbReference type="SUPFAM" id="SSF53927">
    <property type="entry name" value="Cytidine deaminase-like"/>
    <property type="match status" value="1"/>
</dbReference>
<evidence type="ECO:0000256" key="6">
    <source>
        <dbReference type="ARBA" id="ARBA00022801"/>
    </source>
</evidence>
<comment type="pathway">
    <text evidence="1 10">Purine metabolism; IMP biosynthesis via de novo pathway; IMP from 5-formamido-1-(5-phospho-D-ribosyl)imidazole-4-carboxamide: step 1/1.</text>
</comment>
<dbReference type="AlphaFoldDB" id="A0A7G6E359"/>
<dbReference type="FunFam" id="3.40.140.20:FF:000001">
    <property type="entry name" value="Bifunctional purine biosynthesis protein PurH"/>
    <property type="match status" value="1"/>
</dbReference>
<dbReference type="HAMAP" id="MF_00139">
    <property type="entry name" value="PurH"/>
    <property type="match status" value="1"/>
</dbReference>
<comment type="similarity">
    <text evidence="3 10">Belongs to the PurH family.</text>
</comment>
<evidence type="ECO:0000259" key="11">
    <source>
        <dbReference type="PROSITE" id="PS51855"/>
    </source>
</evidence>
<dbReference type="CDD" id="cd01421">
    <property type="entry name" value="IMPCH"/>
    <property type="match status" value="1"/>
</dbReference>
<dbReference type="InterPro" id="IPR024051">
    <property type="entry name" value="AICAR_Tfase_dup_dom_sf"/>
</dbReference>